<keyword evidence="8 15" id="KW-1278">Translocase</keyword>
<reference evidence="17" key="1">
    <citation type="submission" date="2021-06" db="EMBL/GenBank/DDBJ databases">
        <title>The complete mitochondrial genome of the Calotes emma determined by next-generation sequencing.</title>
        <authorList>
            <person name="Huang Y."/>
        </authorList>
    </citation>
    <scope>NUCLEOTIDE SEQUENCE</scope>
</reference>
<dbReference type="GO" id="GO:0008137">
    <property type="term" value="F:NADH dehydrogenase (ubiquinone) activity"/>
    <property type="evidence" value="ECO:0007669"/>
    <property type="project" value="UniProtKB-UniRule"/>
</dbReference>
<evidence type="ECO:0000256" key="3">
    <source>
        <dbReference type="ARBA" id="ARBA00012944"/>
    </source>
</evidence>
<comment type="subcellular location">
    <subcellularLocation>
        <location evidence="1 15">Mitochondrion membrane</location>
        <topology evidence="1 15">Multi-pass membrane protein</topology>
    </subcellularLocation>
</comment>
<comment type="function">
    <text evidence="15">Core subunit of the mitochondrial membrane respiratory chain NADH dehydrogenase (Complex I) which catalyzes electron transfer from NADH through the respiratory chain, using ubiquinone as an electron acceptor. Essential for the catalytic activity and assembly of complex I.</text>
</comment>
<evidence type="ECO:0000256" key="15">
    <source>
        <dbReference type="RuleBase" id="RU004430"/>
    </source>
</evidence>
<accession>A0A8F7CBR2</accession>
<keyword evidence="13 15" id="KW-0472">Membrane</keyword>
<comment type="catalytic activity">
    <reaction evidence="14 15">
        <text>a ubiquinone + NADH + 5 H(+)(in) = a ubiquinol + NAD(+) + 4 H(+)(out)</text>
        <dbReference type="Rhea" id="RHEA:29091"/>
        <dbReference type="Rhea" id="RHEA-COMP:9565"/>
        <dbReference type="Rhea" id="RHEA-COMP:9566"/>
        <dbReference type="ChEBI" id="CHEBI:15378"/>
        <dbReference type="ChEBI" id="CHEBI:16389"/>
        <dbReference type="ChEBI" id="CHEBI:17976"/>
        <dbReference type="ChEBI" id="CHEBI:57540"/>
        <dbReference type="ChEBI" id="CHEBI:57945"/>
        <dbReference type="EC" id="7.1.1.2"/>
    </reaction>
</comment>
<evidence type="ECO:0000313" key="17">
    <source>
        <dbReference type="EMBL" id="QXU57598.1"/>
    </source>
</evidence>
<dbReference type="Pfam" id="PF00499">
    <property type="entry name" value="Oxidored_q3"/>
    <property type="match status" value="1"/>
</dbReference>
<evidence type="ECO:0000256" key="6">
    <source>
        <dbReference type="ARBA" id="ARBA00022660"/>
    </source>
</evidence>
<evidence type="ECO:0000256" key="2">
    <source>
        <dbReference type="ARBA" id="ARBA00005698"/>
    </source>
</evidence>
<dbReference type="PANTHER" id="PTHR11435:SF1">
    <property type="entry name" value="NADH-UBIQUINONE OXIDOREDUCTASE CHAIN 6"/>
    <property type="match status" value="1"/>
</dbReference>
<keyword evidence="6 15" id="KW-0679">Respiratory chain</keyword>
<keyword evidence="5 15" id="KW-0813">Transport</keyword>
<feature type="transmembrane region" description="Helical" evidence="15">
    <location>
        <begin position="27"/>
        <end position="45"/>
    </location>
</feature>
<evidence type="ECO:0000256" key="10">
    <source>
        <dbReference type="ARBA" id="ARBA00022989"/>
    </source>
</evidence>
<sequence>MYFVLLLSLGFFCGVVGVVSNPSSCFAAGALMVSAGFGCGILAEVGSFFLALVLYLVYLGGMLVVFAYSVALSSDVYPEAWGEVFENSPVLWYYLFVSVWLFCGLMAADGYQYFSVGGVGFESGFGGVSLLYGVGGWNLIIVGVGLLMTLFIVLELVRGVSFSIFKD</sequence>
<keyword evidence="9 15" id="KW-0249">Electron transport</keyword>
<evidence type="ECO:0000256" key="11">
    <source>
        <dbReference type="ARBA" id="ARBA00023027"/>
    </source>
</evidence>
<evidence type="ECO:0000256" key="13">
    <source>
        <dbReference type="ARBA" id="ARBA00023136"/>
    </source>
</evidence>
<keyword evidence="10 15" id="KW-1133">Transmembrane helix</keyword>
<organism evidence="17">
    <name type="scientific">Calotes emma</name>
    <dbReference type="NCBI Taxonomy" id="52214"/>
    <lineage>
        <taxon>Eukaryota</taxon>
        <taxon>Metazoa</taxon>
        <taxon>Chordata</taxon>
        <taxon>Craniata</taxon>
        <taxon>Vertebrata</taxon>
        <taxon>Euteleostomi</taxon>
        <taxon>Lepidosauria</taxon>
        <taxon>Squamata</taxon>
        <taxon>Bifurcata</taxon>
        <taxon>Unidentata</taxon>
        <taxon>Episquamata</taxon>
        <taxon>Toxicofera</taxon>
        <taxon>Iguania</taxon>
        <taxon>Acrodonta</taxon>
        <taxon>Agamidae</taxon>
        <taxon>Draconinae</taxon>
        <taxon>Calotes</taxon>
    </lineage>
</organism>
<evidence type="ECO:0000256" key="4">
    <source>
        <dbReference type="ARBA" id="ARBA00021095"/>
    </source>
</evidence>
<dbReference type="AlphaFoldDB" id="A0A8F7CBR2"/>
<dbReference type="GO" id="GO:0031966">
    <property type="term" value="C:mitochondrial membrane"/>
    <property type="evidence" value="ECO:0007669"/>
    <property type="project" value="UniProtKB-SubCell"/>
</dbReference>
<proteinExistence type="inferred from homology"/>
<evidence type="ECO:0000256" key="16">
    <source>
        <dbReference type="SAM" id="SignalP"/>
    </source>
</evidence>
<keyword evidence="7 15" id="KW-0812">Transmembrane</keyword>
<evidence type="ECO:0000256" key="14">
    <source>
        <dbReference type="ARBA" id="ARBA00049551"/>
    </source>
</evidence>
<evidence type="ECO:0000256" key="12">
    <source>
        <dbReference type="ARBA" id="ARBA00023128"/>
    </source>
</evidence>
<comment type="similarity">
    <text evidence="2 15">Belongs to the complex I subunit 6 family.</text>
</comment>
<dbReference type="InterPro" id="IPR050269">
    <property type="entry name" value="ComplexI_Subunit6"/>
</dbReference>
<evidence type="ECO:0000256" key="9">
    <source>
        <dbReference type="ARBA" id="ARBA00022982"/>
    </source>
</evidence>
<keyword evidence="16" id="KW-0732">Signal</keyword>
<gene>
    <name evidence="17" type="primary">ND6</name>
</gene>
<feature type="transmembrane region" description="Helical" evidence="15">
    <location>
        <begin position="113"/>
        <end position="133"/>
    </location>
</feature>
<keyword evidence="12 15" id="KW-0496">Mitochondrion</keyword>
<protein>
    <recommendedName>
        <fullName evidence="4 15">NADH-ubiquinone oxidoreductase chain 6</fullName>
        <ecNumber evidence="3 15">7.1.1.2</ecNumber>
    </recommendedName>
</protein>
<feature type="signal peptide" evidence="16">
    <location>
        <begin position="1"/>
        <end position="17"/>
    </location>
</feature>
<dbReference type="PANTHER" id="PTHR11435">
    <property type="entry name" value="NADH UBIQUINONE OXIDOREDUCTASE SUBUNIT ND6"/>
    <property type="match status" value="1"/>
</dbReference>
<evidence type="ECO:0000256" key="8">
    <source>
        <dbReference type="ARBA" id="ARBA00022967"/>
    </source>
</evidence>
<feature type="transmembrane region" description="Helical" evidence="15">
    <location>
        <begin position="52"/>
        <end position="71"/>
    </location>
</feature>
<feature type="transmembrane region" description="Helical" evidence="15">
    <location>
        <begin position="91"/>
        <end position="108"/>
    </location>
</feature>
<keyword evidence="11 15" id="KW-0520">NAD</keyword>
<evidence type="ECO:0000256" key="5">
    <source>
        <dbReference type="ARBA" id="ARBA00022448"/>
    </source>
</evidence>
<feature type="chain" id="PRO_5034156326" description="NADH-ubiquinone oxidoreductase chain 6" evidence="16">
    <location>
        <begin position="18"/>
        <end position="167"/>
    </location>
</feature>
<evidence type="ECO:0000256" key="1">
    <source>
        <dbReference type="ARBA" id="ARBA00004225"/>
    </source>
</evidence>
<feature type="transmembrane region" description="Helical" evidence="15">
    <location>
        <begin position="139"/>
        <end position="157"/>
    </location>
</feature>
<evidence type="ECO:0000256" key="7">
    <source>
        <dbReference type="ARBA" id="ARBA00022692"/>
    </source>
</evidence>
<dbReference type="EC" id="7.1.1.2" evidence="3 15"/>
<name>A0A8F7CBR2_9SAUR</name>
<keyword evidence="15" id="KW-0830">Ubiquinone</keyword>
<dbReference type="EMBL" id="MZ359215">
    <property type="protein sequence ID" value="QXU57598.1"/>
    <property type="molecule type" value="Genomic_DNA"/>
</dbReference>
<dbReference type="InterPro" id="IPR001457">
    <property type="entry name" value="NADH_UbQ/plastoQ_OxRdtase_su6"/>
</dbReference>
<geneLocation type="mitochondrion" evidence="17"/>